<dbReference type="InterPro" id="IPR049053">
    <property type="entry name" value="AFCA-like_C"/>
</dbReference>
<organism evidence="4 5">
    <name type="scientific">Flavimobilis rhizosphaerae</name>
    <dbReference type="NCBI Taxonomy" id="2775421"/>
    <lineage>
        <taxon>Bacteria</taxon>
        <taxon>Bacillati</taxon>
        <taxon>Actinomycetota</taxon>
        <taxon>Actinomycetes</taxon>
        <taxon>Micrococcales</taxon>
        <taxon>Jonesiaceae</taxon>
        <taxon>Flavimobilis</taxon>
    </lineage>
</organism>
<evidence type="ECO:0000259" key="2">
    <source>
        <dbReference type="Pfam" id="PF21307"/>
    </source>
</evidence>
<sequence>MVPTPSPIPHAPDRGLPAAHHVVALRTAARRWVEALPVGNGHRGASCWGTPGGERLDVVDVTAWSGPHPDPLATARARDPRHLADVRAALAAGDVRTAEHRARDLQTSWAQAYLPLGTLTVDVLDATGNQLPEPADGGRELDLRTATVTHRWTAADGTHVAHATWVDLPTGLLVHALAADRPVSLRVRASSLLRAHDDAARPLPPRGERPDDAPTLVDVRDLPVDVAPGHETAAQPVRHAPDGRTSALVVRAPGSLARADGDVLDLEPATHHTLVVATATSRPPRPLPPGTEPDPVARALAHARTAAGTDAARLAARLHAAHTVAHGGTYDRTTLRLGSPPPEPVPTDALLREGASPTLVTLAVHLGRYLLAASCRPGGLPPNLQGMWNAELPGPWSSAYTLNVNLQAALWPAGPGRLDESLEPVLDLLERIAAGPGAEAARTLYGARGWVAHHNSDAWGHAAPVGAGHGDPSWAQWDLGGVWLVCELWRLDAFAPGTVPRDRLARLLEGAATYALDRLAPGPDGRPLPWPATSPENTYVAPDGLPAALGPVPTSDGILLRVLTDACADVLHPAPAWLGELARRTARLPAERVAPDGTLAEWGTDVTAVDPHHRHTTHLVGLFPFATLDTVARPDLAAAAARTLEDRGGESTGWALAWRTALEARLGRADAAAANVARAVRPARDDAGAHRGGLYPSLLSAHPPFQVDGNLALTAGVLEMLVGTVPGRLDLLGALPSQWPDGEVHGVAVPGGVVVDMVWEAGRLVRATLRGGPRDTVLHVRHHGACRTVPVPAGATVALDADLSVADPELEAPDVRDDR</sequence>
<feature type="domain" description="Alpha fucosidase A-like C-terminal" evidence="2">
    <location>
        <begin position="727"/>
        <end position="772"/>
    </location>
</feature>
<dbReference type="InterPro" id="IPR054363">
    <property type="entry name" value="GH95_cat"/>
</dbReference>
<dbReference type="PIRSF" id="PIRSF007663">
    <property type="entry name" value="UCP007663"/>
    <property type="match status" value="1"/>
</dbReference>
<dbReference type="EMBL" id="JACZDF010000001">
    <property type="protein sequence ID" value="MBD9698488.1"/>
    <property type="molecule type" value="Genomic_DNA"/>
</dbReference>
<dbReference type="RefSeq" id="WP_192277684.1">
    <property type="nucleotide sequence ID" value="NZ_JACZDF010000001.1"/>
</dbReference>
<gene>
    <name evidence="4" type="ORF">IGS67_03125</name>
</gene>
<dbReference type="Pfam" id="PF22124">
    <property type="entry name" value="Glyco_hydro_95_cat"/>
    <property type="match status" value="1"/>
</dbReference>
<feature type="domain" description="Glycosyl hydrolase family 95 catalytic" evidence="3">
    <location>
        <begin position="317"/>
        <end position="721"/>
    </location>
</feature>
<accession>A0ABR9DNC7</accession>
<name>A0ABR9DNC7_9MICO</name>
<dbReference type="InterPro" id="IPR008928">
    <property type="entry name" value="6-hairpin_glycosidase_sf"/>
</dbReference>
<proteinExistence type="predicted"/>
<evidence type="ECO:0000259" key="1">
    <source>
        <dbReference type="Pfam" id="PF14498"/>
    </source>
</evidence>
<comment type="caution">
    <text evidence="4">The sequence shown here is derived from an EMBL/GenBank/DDBJ whole genome shotgun (WGS) entry which is preliminary data.</text>
</comment>
<dbReference type="PANTHER" id="PTHR31084">
    <property type="entry name" value="ALPHA-L-FUCOSIDASE 2"/>
    <property type="match status" value="1"/>
</dbReference>
<evidence type="ECO:0000259" key="3">
    <source>
        <dbReference type="Pfam" id="PF22124"/>
    </source>
</evidence>
<dbReference type="Gene3D" id="1.50.10.10">
    <property type="match status" value="1"/>
</dbReference>
<dbReference type="InterPro" id="IPR027414">
    <property type="entry name" value="GH95_N_dom"/>
</dbReference>
<dbReference type="Proteomes" id="UP000642107">
    <property type="component" value="Unassembled WGS sequence"/>
</dbReference>
<protein>
    <submittedName>
        <fullName evidence="4">Glycoside hydrolase N-terminal domain-containing protein</fullName>
    </submittedName>
</protein>
<dbReference type="Pfam" id="PF21307">
    <property type="entry name" value="Glyco_hydro_95_C"/>
    <property type="match status" value="1"/>
</dbReference>
<dbReference type="Pfam" id="PF14498">
    <property type="entry name" value="Glyco_hyd_65N_2"/>
    <property type="match status" value="1"/>
</dbReference>
<evidence type="ECO:0000313" key="5">
    <source>
        <dbReference type="Proteomes" id="UP000642107"/>
    </source>
</evidence>
<keyword evidence="4" id="KW-0378">Hydrolase</keyword>
<keyword evidence="5" id="KW-1185">Reference proteome</keyword>
<dbReference type="SUPFAM" id="SSF48208">
    <property type="entry name" value="Six-hairpin glycosidases"/>
    <property type="match status" value="1"/>
</dbReference>
<evidence type="ECO:0000313" key="4">
    <source>
        <dbReference type="EMBL" id="MBD9698488.1"/>
    </source>
</evidence>
<dbReference type="InterPro" id="IPR012341">
    <property type="entry name" value="6hp_glycosidase-like_sf"/>
</dbReference>
<feature type="domain" description="Glycosyl hydrolase family 95 N-terminal" evidence="1">
    <location>
        <begin position="26"/>
        <end position="280"/>
    </location>
</feature>
<dbReference type="GO" id="GO:0016787">
    <property type="term" value="F:hydrolase activity"/>
    <property type="evidence" value="ECO:0007669"/>
    <property type="project" value="UniProtKB-KW"/>
</dbReference>
<dbReference type="PANTHER" id="PTHR31084:SF0">
    <property type="entry name" value="ALPHA-L-FUCOSIDASE 2"/>
    <property type="match status" value="1"/>
</dbReference>
<reference evidence="4 5" key="1">
    <citation type="submission" date="2020-09" db="EMBL/GenBank/DDBJ databases">
        <title>Flavimobilis rhizosphaerae sp. nov., isolated from rhizosphere soil of Spartina alterniflora.</title>
        <authorList>
            <person name="Hanqin C."/>
        </authorList>
    </citation>
    <scope>NUCLEOTIDE SEQUENCE [LARGE SCALE GENOMIC DNA]</scope>
    <source>
        <strain evidence="4 5">GY 10621</strain>
    </source>
</reference>
<dbReference type="InterPro" id="IPR016518">
    <property type="entry name" value="Alpha-L-fucosidase"/>
</dbReference>